<dbReference type="AlphaFoldDB" id="A0A254T8V4"/>
<dbReference type="RefSeq" id="WP_088705989.1">
    <property type="nucleotide sequence ID" value="NZ_LSTO01000001.1"/>
</dbReference>
<protein>
    <recommendedName>
        <fullName evidence="3">PAAR domain-containing protein</fullName>
    </recommendedName>
</protein>
<evidence type="ECO:0000313" key="2">
    <source>
        <dbReference type="Proteomes" id="UP000197535"/>
    </source>
</evidence>
<proteinExistence type="predicted"/>
<organism evidence="1 2">
    <name type="scientific">Noviherbaspirillum denitrificans</name>
    <dbReference type="NCBI Taxonomy" id="1968433"/>
    <lineage>
        <taxon>Bacteria</taxon>
        <taxon>Pseudomonadati</taxon>
        <taxon>Pseudomonadota</taxon>
        <taxon>Betaproteobacteria</taxon>
        <taxon>Burkholderiales</taxon>
        <taxon>Oxalobacteraceae</taxon>
        <taxon>Noviherbaspirillum</taxon>
    </lineage>
</organism>
<gene>
    <name evidence="1" type="ORF">AYR66_05750</name>
</gene>
<dbReference type="EMBL" id="LSTO01000001">
    <property type="protein sequence ID" value="OWW19069.1"/>
    <property type="molecule type" value="Genomic_DNA"/>
</dbReference>
<dbReference type="Pfam" id="PF05488">
    <property type="entry name" value="PAAR_motif"/>
    <property type="match status" value="1"/>
</dbReference>
<keyword evidence="2" id="KW-1185">Reference proteome</keyword>
<name>A0A254T8V4_9BURK</name>
<dbReference type="Proteomes" id="UP000197535">
    <property type="component" value="Unassembled WGS sequence"/>
</dbReference>
<comment type="caution">
    <text evidence="1">The sequence shown here is derived from an EMBL/GenBank/DDBJ whole genome shotgun (WGS) entry which is preliminary data.</text>
</comment>
<evidence type="ECO:0008006" key="3">
    <source>
        <dbReference type="Google" id="ProtNLM"/>
    </source>
</evidence>
<dbReference type="Gene3D" id="2.60.200.60">
    <property type="match status" value="1"/>
</dbReference>
<sequence>MSKPIIRLGDRTSHGGVVVSAAPSSTVEGIPPARVGDMTTCPIKGHGANPIVSGDASCIVDGSPVARQGDMTACGATLIASQGASSAG</sequence>
<accession>A0A254T8V4</accession>
<reference evidence="1 2" key="1">
    <citation type="submission" date="2016-02" db="EMBL/GenBank/DDBJ databases">
        <authorList>
            <person name="Wen L."/>
            <person name="He K."/>
            <person name="Yang H."/>
        </authorList>
    </citation>
    <scope>NUCLEOTIDE SEQUENCE [LARGE SCALE GENOMIC DNA]</scope>
    <source>
        <strain evidence="1 2">TSA40</strain>
    </source>
</reference>
<evidence type="ECO:0000313" key="1">
    <source>
        <dbReference type="EMBL" id="OWW19069.1"/>
    </source>
</evidence>
<dbReference type="InterPro" id="IPR008727">
    <property type="entry name" value="PAAR_motif"/>
</dbReference>
<dbReference type="CDD" id="cd14744">
    <property type="entry name" value="PAAR_CT_2"/>
    <property type="match status" value="1"/>
</dbReference>
<dbReference type="OrthoDB" id="197187at2"/>